<evidence type="ECO:0000313" key="3">
    <source>
        <dbReference type="EMBL" id="CAE8706117.1"/>
    </source>
</evidence>
<dbReference type="Pfam" id="PF13532">
    <property type="entry name" value="2OG-FeII_Oxy_2"/>
    <property type="match status" value="1"/>
</dbReference>
<dbReference type="Gene3D" id="2.60.120.590">
    <property type="entry name" value="Alpha-ketoglutarate-dependent dioxygenase AlkB-like"/>
    <property type="match status" value="1"/>
</dbReference>
<dbReference type="SUPFAM" id="SSF51197">
    <property type="entry name" value="Clavaminate synthase-like"/>
    <property type="match status" value="1"/>
</dbReference>
<dbReference type="Proteomes" id="UP000626109">
    <property type="component" value="Unassembled WGS sequence"/>
</dbReference>
<evidence type="ECO:0000313" key="4">
    <source>
        <dbReference type="Proteomes" id="UP000626109"/>
    </source>
</evidence>
<dbReference type="PANTHER" id="PTHR31212:SF4">
    <property type="entry name" value="ALPHA-KETOGLUTARATE-DEPENDENT DIOXYGENASE ALKB HOMOLOG 3"/>
    <property type="match status" value="1"/>
</dbReference>
<organism evidence="3 4">
    <name type="scientific">Polarella glacialis</name>
    <name type="common">Dinoflagellate</name>
    <dbReference type="NCBI Taxonomy" id="89957"/>
    <lineage>
        <taxon>Eukaryota</taxon>
        <taxon>Sar</taxon>
        <taxon>Alveolata</taxon>
        <taxon>Dinophyceae</taxon>
        <taxon>Suessiales</taxon>
        <taxon>Suessiaceae</taxon>
        <taxon>Polarella</taxon>
    </lineage>
</organism>
<dbReference type="PROSITE" id="PS51257">
    <property type="entry name" value="PROKAR_LIPOPROTEIN"/>
    <property type="match status" value="1"/>
</dbReference>
<comment type="caution">
    <text evidence="3">The sequence shown here is derived from an EMBL/GenBank/DDBJ whole genome shotgun (WGS) entry which is preliminary data.</text>
</comment>
<dbReference type="GO" id="GO:0051213">
    <property type="term" value="F:dioxygenase activity"/>
    <property type="evidence" value="ECO:0007669"/>
    <property type="project" value="InterPro"/>
</dbReference>
<gene>
    <name evidence="3" type="ORF">PGLA2088_LOCUS34024</name>
</gene>
<accession>A0A813KNT5</accession>
<dbReference type="InterPro" id="IPR037151">
    <property type="entry name" value="AlkB-like_sf"/>
</dbReference>
<feature type="domain" description="Alpha-ketoglutarate-dependent dioxygenase AlkB-like" evidence="2">
    <location>
        <begin position="196"/>
        <end position="405"/>
    </location>
</feature>
<feature type="region of interest" description="Disordered" evidence="1">
    <location>
        <begin position="112"/>
        <end position="140"/>
    </location>
</feature>
<evidence type="ECO:0000256" key="1">
    <source>
        <dbReference type="SAM" id="MobiDB-lite"/>
    </source>
</evidence>
<dbReference type="AlphaFoldDB" id="A0A813KNT5"/>
<dbReference type="InterPro" id="IPR032854">
    <property type="entry name" value="ALKBH3"/>
</dbReference>
<name>A0A813KNT5_POLGL</name>
<sequence length="699" mass="77306">MVPLSGKTTAYPSMTTACPSMMSSHSGNGHDCFLQPVSHQVAGMLQPASHHAAGAISVPSLAMLRFEEWLPLSPSLASLATQVPASMSTATNGGTHLNGQYEANSLVPGLGQGLLGSPAKRGQRDPAERRASQRRVAPHTWDATEKPELSVTELPLVLLSDLITQKPAGTAGSGDSSGSNHRLLLWDEGRRCFASHWPRVLPANFCAQTFSALLEHGPWQELLSKKGQVTRETCWYVRGGCRCDYTYGTARVQAKKKPSPGFREAMEKLLEEVCRRVCPGLPRDSWPNCANLNLYSEACQSVGWHADDESLFMGKEKDCPIISVSLGVKREFWLALRHEGDCMDPHLKSIIEVDLCDGDVMSMEGLCQKHLVHFVPCDMRNHPEPASTADQSSAPSSSRINVTWRWIRDHKLKCPRRVPPVSELRELRGAKVFCDQPGSASPLVRGLFILQWAAGRPLAWRTCDGCEHDAWRGGRNCVRHQKLWLCRHCLQHLRSGGKLAPSRPRPRPGERLRGDEALVQQRAEAERMRAMTSQSCVNVNTPQLCGPFDGRLPPQGCLPTMMDPMQRQQLLSALALQEEHLRVLRLRQAALAAAALGAVANANSGFQRLPSYPPPLTPSGYPPMAPSMASSMAPSMTSPMPYEFLGQEQMIRMSQPEFPPCPNQFRPLKPEAYMWPQAQESTQQLHPSVSYYSPQFQFQ</sequence>
<dbReference type="PANTHER" id="PTHR31212">
    <property type="entry name" value="ALPHA-KETOGLUTARATE-DEPENDENT DIOXYGENASE ALKB HOMOLOG 3"/>
    <property type="match status" value="1"/>
</dbReference>
<feature type="compositionally biased region" description="Basic and acidic residues" evidence="1">
    <location>
        <begin position="122"/>
        <end position="131"/>
    </location>
</feature>
<dbReference type="EMBL" id="CAJNNW010031132">
    <property type="protein sequence ID" value="CAE8706117.1"/>
    <property type="molecule type" value="Genomic_DNA"/>
</dbReference>
<proteinExistence type="predicted"/>
<protein>
    <recommendedName>
        <fullName evidence="2">Alpha-ketoglutarate-dependent dioxygenase AlkB-like domain-containing protein</fullName>
    </recommendedName>
</protein>
<reference evidence="3" key="1">
    <citation type="submission" date="2021-02" db="EMBL/GenBank/DDBJ databases">
        <authorList>
            <person name="Dougan E. K."/>
            <person name="Rhodes N."/>
            <person name="Thang M."/>
            <person name="Chan C."/>
        </authorList>
    </citation>
    <scope>NUCLEOTIDE SEQUENCE</scope>
</reference>
<dbReference type="InterPro" id="IPR027450">
    <property type="entry name" value="AlkB-like"/>
</dbReference>
<evidence type="ECO:0000259" key="2">
    <source>
        <dbReference type="Pfam" id="PF13532"/>
    </source>
</evidence>
<dbReference type="GO" id="GO:0006307">
    <property type="term" value="P:DNA alkylation repair"/>
    <property type="evidence" value="ECO:0007669"/>
    <property type="project" value="InterPro"/>
</dbReference>